<evidence type="ECO:0000313" key="6">
    <source>
        <dbReference type="EMBL" id="AZV78768.1"/>
    </source>
</evidence>
<name>A0A3T0N414_9RHOB</name>
<accession>A0A3T0N414</accession>
<gene>
    <name evidence="6" type="ORF">EBB79_13390</name>
</gene>
<protein>
    <submittedName>
        <fullName evidence="6">TetR/AcrR family transcriptional regulator</fullName>
    </submittedName>
</protein>
<evidence type="ECO:0000256" key="4">
    <source>
        <dbReference type="PROSITE-ProRule" id="PRU00335"/>
    </source>
</evidence>
<dbReference type="InterPro" id="IPR009057">
    <property type="entry name" value="Homeodomain-like_sf"/>
</dbReference>
<organism evidence="6 7">
    <name type="scientific">Parasedimentitalea marina</name>
    <dbReference type="NCBI Taxonomy" id="2483033"/>
    <lineage>
        <taxon>Bacteria</taxon>
        <taxon>Pseudomonadati</taxon>
        <taxon>Pseudomonadota</taxon>
        <taxon>Alphaproteobacteria</taxon>
        <taxon>Rhodobacterales</taxon>
        <taxon>Paracoccaceae</taxon>
        <taxon>Parasedimentitalea</taxon>
    </lineage>
</organism>
<keyword evidence="1" id="KW-0805">Transcription regulation</keyword>
<dbReference type="InterPro" id="IPR025996">
    <property type="entry name" value="MT1864/Rv1816-like_C"/>
</dbReference>
<evidence type="ECO:0000259" key="5">
    <source>
        <dbReference type="PROSITE" id="PS50977"/>
    </source>
</evidence>
<dbReference type="InterPro" id="IPR001647">
    <property type="entry name" value="HTH_TetR"/>
</dbReference>
<dbReference type="Gene3D" id="1.10.357.10">
    <property type="entry name" value="Tetracycline Repressor, domain 2"/>
    <property type="match status" value="1"/>
</dbReference>
<dbReference type="PANTHER" id="PTHR30055:SF234">
    <property type="entry name" value="HTH-TYPE TRANSCRIPTIONAL REGULATOR BETI"/>
    <property type="match status" value="1"/>
</dbReference>
<evidence type="ECO:0000256" key="2">
    <source>
        <dbReference type="ARBA" id="ARBA00023125"/>
    </source>
</evidence>
<dbReference type="GO" id="GO:0003700">
    <property type="term" value="F:DNA-binding transcription factor activity"/>
    <property type="evidence" value="ECO:0007669"/>
    <property type="project" value="TreeGrafter"/>
</dbReference>
<dbReference type="SUPFAM" id="SSF46689">
    <property type="entry name" value="Homeodomain-like"/>
    <property type="match status" value="1"/>
</dbReference>
<dbReference type="InterPro" id="IPR050109">
    <property type="entry name" value="HTH-type_TetR-like_transc_reg"/>
</dbReference>
<dbReference type="RefSeq" id="WP_127749316.1">
    <property type="nucleotide sequence ID" value="NZ_CP033219.1"/>
</dbReference>
<dbReference type="OrthoDB" id="7223515at2"/>
<evidence type="ECO:0000313" key="7">
    <source>
        <dbReference type="Proteomes" id="UP000283063"/>
    </source>
</evidence>
<evidence type="ECO:0000256" key="1">
    <source>
        <dbReference type="ARBA" id="ARBA00023015"/>
    </source>
</evidence>
<dbReference type="GO" id="GO:0000976">
    <property type="term" value="F:transcription cis-regulatory region binding"/>
    <property type="evidence" value="ECO:0007669"/>
    <property type="project" value="TreeGrafter"/>
</dbReference>
<dbReference type="Proteomes" id="UP000283063">
    <property type="component" value="Chromosome"/>
</dbReference>
<dbReference type="KEGG" id="sedi:EBB79_13390"/>
<keyword evidence="3" id="KW-0804">Transcription</keyword>
<sequence>MTTKAQQRKEVLREKLIVAAEERIDRDGVGALRARDLAKDAGCAVGAIYTAYDDLNALIMAVNGRTFQKLGQVVASSVDGAGEETATSRLILMSNAYLGFASDHTNLWRALFDLQMRADDQVPDWYLQALRTLFSHIARPVAELFPDYNHEQLDLMVRALFSSVHGIVLLGLEQRISAVPLAKVEQMIGQVLSQVGQT</sequence>
<keyword evidence="7" id="KW-1185">Reference proteome</keyword>
<keyword evidence="2 4" id="KW-0238">DNA-binding</keyword>
<dbReference type="PANTHER" id="PTHR30055">
    <property type="entry name" value="HTH-TYPE TRANSCRIPTIONAL REGULATOR RUTR"/>
    <property type="match status" value="1"/>
</dbReference>
<dbReference type="SUPFAM" id="SSF48498">
    <property type="entry name" value="Tetracyclin repressor-like, C-terminal domain"/>
    <property type="match status" value="1"/>
</dbReference>
<feature type="DNA-binding region" description="H-T-H motif" evidence="4">
    <location>
        <begin position="33"/>
        <end position="52"/>
    </location>
</feature>
<dbReference type="InterPro" id="IPR036271">
    <property type="entry name" value="Tet_transcr_reg_TetR-rel_C_sf"/>
</dbReference>
<dbReference type="AlphaFoldDB" id="A0A3T0N414"/>
<reference evidence="6 7" key="1">
    <citation type="submission" date="2018-10" db="EMBL/GenBank/DDBJ databases">
        <title>Parasedimentitalea marina sp. nov., a psychrophilic bacterium isolated from deep seawater of the New Britain Trench.</title>
        <authorList>
            <person name="Cao J."/>
        </authorList>
    </citation>
    <scope>NUCLEOTIDE SEQUENCE [LARGE SCALE GENOMIC DNA]</scope>
    <source>
        <strain evidence="6 7">W43</strain>
    </source>
</reference>
<dbReference type="Pfam" id="PF13305">
    <property type="entry name" value="TetR_C_33"/>
    <property type="match status" value="1"/>
</dbReference>
<dbReference type="EMBL" id="CP033219">
    <property type="protein sequence ID" value="AZV78768.1"/>
    <property type="molecule type" value="Genomic_DNA"/>
</dbReference>
<evidence type="ECO:0000256" key="3">
    <source>
        <dbReference type="ARBA" id="ARBA00023163"/>
    </source>
</evidence>
<feature type="domain" description="HTH tetR-type" evidence="5">
    <location>
        <begin position="10"/>
        <end position="70"/>
    </location>
</feature>
<dbReference type="PROSITE" id="PS50977">
    <property type="entry name" value="HTH_TETR_2"/>
    <property type="match status" value="1"/>
</dbReference>
<proteinExistence type="predicted"/>